<dbReference type="InterPro" id="IPR039781">
    <property type="entry name" value="Rad21/Rec8-like"/>
</dbReference>
<dbReference type="AlphaFoldDB" id="A0A6V8GYH3"/>
<evidence type="ECO:0000256" key="1">
    <source>
        <dbReference type="ARBA" id="ARBA00004123"/>
    </source>
</evidence>
<dbReference type="Proteomes" id="UP000053095">
    <property type="component" value="Unassembled WGS sequence"/>
</dbReference>
<dbReference type="GO" id="GO:0030892">
    <property type="term" value="C:mitotic cohesin complex"/>
    <property type="evidence" value="ECO:0007669"/>
    <property type="project" value="TreeGrafter"/>
</dbReference>
<dbReference type="GO" id="GO:0005634">
    <property type="term" value="C:nucleus"/>
    <property type="evidence" value="ECO:0007669"/>
    <property type="project" value="UniProtKB-SubCell"/>
</dbReference>
<keyword evidence="2" id="KW-0539">Nucleus</keyword>
<gene>
    <name evidence="4" type="ORF">TCE0_015f01398</name>
</gene>
<evidence type="ECO:0000259" key="3">
    <source>
        <dbReference type="Pfam" id="PF04825"/>
    </source>
</evidence>
<dbReference type="EMBL" id="DF933811">
    <property type="protein sequence ID" value="GAM34061.1"/>
    <property type="molecule type" value="Genomic_DNA"/>
</dbReference>
<dbReference type="InterPro" id="IPR006910">
    <property type="entry name" value="Rad21_Rec8_N"/>
</dbReference>
<comment type="subcellular location">
    <subcellularLocation>
        <location evidence="1">Nucleus</location>
    </subcellularLocation>
</comment>
<dbReference type="PANTHER" id="PTHR12585:SF69">
    <property type="entry name" value="FI11703P"/>
    <property type="match status" value="1"/>
</dbReference>
<proteinExistence type="predicted"/>
<feature type="domain" description="Rad21/Rec8-like protein N-terminal" evidence="3">
    <location>
        <begin position="1"/>
        <end position="91"/>
    </location>
</feature>
<dbReference type="GO" id="GO:0007064">
    <property type="term" value="P:mitotic sister chromatid cohesion"/>
    <property type="evidence" value="ECO:0007669"/>
    <property type="project" value="TreeGrafter"/>
</dbReference>
<dbReference type="Pfam" id="PF04825">
    <property type="entry name" value="Rad21_Rec8_N"/>
    <property type="match status" value="1"/>
</dbReference>
<accession>A0A6V8GYH3</accession>
<protein>
    <submittedName>
        <fullName evidence="4">Double-strand-break repair protein</fullName>
    </submittedName>
</protein>
<organism evidence="4 5">
    <name type="scientific">Talaromyces pinophilus</name>
    <name type="common">Penicillium pinophilum</name>
    <dbReference type="NCBI Taxonomy" id="128442"/>
    <lineage>
        <taxon>Eukaryota</taxon>
        <taxon>Fungi</taxon>
        <taxon>Dikarya</taxon>
        <taxon>Ascomycota</taxon>
        <taxon>Pezizomycotina</taxon>
        <taxon>Eurotiomycetes</taxon>
        <taxon>Eurotiomycetidae</taxon>
        <taxon>Eurotiales</taxon>
        <taxon>Trichocomaceae</taxon>
        <taxon>Talaromyces</taxon>
        <taxon>Talaromyces sect. Talaromyces</taxon>
    </lineage>
</organism>
<evidence type="ECO:0000256" key="2">
    <source>
        <dbReference type="ARBA" id="ARBA00023242"/>
    </source>
</evidence>
<keyword evidence="5" id="KW-1185">Reference proteome</keyword>
<dbReference type="PANTHER" id="PTHR12585">
    <property type="entry name" value="SCC1 / RAD21 FAMILY MEMBER"/>
    <property type="match status" value="1"/>
</dbReference>
<evidence type="ECO:0000313" key="4">
    <source>
        <dbReference type="EMBL" id="GAM34061.1"/>
    </source>
</evidence>
<sequence length="93" mass="10394">MFYSETLLSKTGPLARVWLSANLERKLSKSHILQSNIESSVNAIVDQGQAPMALRLSGQLLLGVVRIYSRKARYLLDDCNEALMKIKMVLSSL</sequence>
<dbReference type="GO" id="GO:1990414">
    <property type="term" value="P:replication-born double-strand break repair via sister chromatid exchange"/>
    <property type="evidence" value="ECO:0007669"/>
    <property type="project" value="TreeGrafter"/>
</dbReference>
<evidence type="ECO:0000313" key="5">
    <source>
        <dbReference type="Proteomes" id="UP000053095"/>
    </source>
</evidence>
<dbReference type="GO" id="GO:0003682">
    <property type="term" value="F:chromatin binding"/>
    <property type="evidence" value="ECO:0007669"/>
    <property type="project" value="TreeGrafter"/>
</dbReference>
<name>A0A6V8GYH3_TALPI</name>
<comment type="caution">
    <text evidence="4">The sequence shown here is derived from an EMBL/GenBank/DDBJ whole genome shotgun (WGS) entry which is preliminary data.</text>
</comment>
<reference evidence="5" key="1">
    <citation type="journal article" date="2015" name="Genome Announc.">
        <title>Draft genome sequence of Talaromyces cellulolyticus strain Y-94, a source of lignocellulosic biomass-degrading enzymes.</title>
        <authorList>
            <person name="Fujii T."/>
            <person name="Koike H."/>
            <person name="Sawayama S."/>
            <person name="Yano S."/>
            <person name="Inoue H."/>
        </authorList>
    </citation>
    <scope>NUCLEOTIDE SEQUENCE [LARGE SCALE GENOMIC DNA]</scope>
    <source>
        <strain evidence="5">Y-94</strain>
    </source>
</reference>